<evidence type="ECO:0000256" key="11">
    <source>
        <dbReference type="ARBA" id="ARBA00023317"/>
    </source>
</evidence>
<dbReference type="HOGENOM" id="CLU_125470_2_3_0"/>
<comment type="pathway">
    <text evidence="1 15">Amine and polyamine biosynthesis; S-adenosylmethioninamine biosynthesis; S-adenosylmethioninamine from S-adenosyl-L-methionine: step 1/1.</text>
</comment>
<dbReference type="PANTHER" id="PTHR33866">
    <property type="entry name" value="S-ADENOSYLMETHIONINE DECARBOXYLASE PROENZYME"/>
    <property type="match status" value="1"/>
</dbReference>
<evidence type="ECO:0000256" key="6">
    <source>
        <dbReference type="ARBA" id="ARBA00023066"/>
    </source>
</evidence>
<dbReference type="HAMAP" id="MF_00464">
    <property type="entry name" value="AdoMetDC_1"/>
    <property type="match status" value="1"/>
</dbReference>
<evidence type="ECO:0000256" key="1">
    <source>
        <dbReference type="ARBA" id="ARBA00004911"/>
    </source>
</evidence>
<name>I0IPJ6_LEPFC</name>
<evidence type="ECO:0000256" key="7">
    <source>
        <dbReference type="ARBA" id="ARBA00023115"/>
    </source>
</evidence>
<dbReference type="AlphaFoldDB" id="I0IPJ6"/>
<keyword evidence="10 15" id="KW-0704">Schiff base</keyword>
<dbReference type="RefSeq" id="WP_014449682.1">
    <property type="nucleotide sequence ID" value="NC_017094.1"/>
</dbReference>
<evidence type="ECO:0000313" key="17">
    <source>
        <dbReference type="EMBL" id="BAM07195.1"/>
    </source>
</evidence>
<keyword evidence="4 15" id="KW-0210">Decarboxylase</keyword>
<dbReference type="GO" id="GO:0005829">
    <property type="term" value="C:cytosol"/>
    <property type="evidence" value="ECO:0007669"/>
    <property type="project" value="TreeGrafter"/>
</dbReference>
<evidence type="ECO:0000256" key="2">
    <source>
        <dbReference type="ARBA" id="ARBA00011601"/>
    </source>
</evidence>
<dbReference type="InterPro" id="IPR016067">
    <property type="entry name" value="S-AdoMet_deCO2ase_core"/>
</dbReference>
<dbReference type="UniPathway" id="UPA00331">
    <property type="reaction ID" value="UER00451"/>
</dbReference>
<feature type="region of interest" description="Disordered" evidence="16">
    <location>
        <begin position="121"/>
        <end position="145"/>
    </location>
</feature>
<keyword evidence="18" id="KW-1185">Reference proteome</keyword>
<dbReference type="InterPro" id="IPR042286">
    <property type="entry name" value="AdoMetDC_C"/>
</dbReference>
<accession>I0IPJ6</accession>
<evidence type="ECO:0000313" key="18">
    <source>
        <dbReference type="Proteomes" id="UP000007382"/>
    </source>
</evidence>
<feature type="active site" description="Proton acceptor; for processing activity" evidence="15">
    <location>
        <position position="68"/>
    </location>
</feature>
<keyword evidence="9 15" id="KW-0456">Lyase</keyword>
<feature type="active site" description="Schiff-base intermediate with substrate; via pyruvic acid" evidence="15">
    <location>
        <position position="63"/>
    </location>
</feature>
<dbReference type="KEGG" id="lfc:LFE_1513"/>
<comment type="subunit">
    <text evidence="2 15">Heterotetramer of two alpha and two beta chains arranged as a dimer of alpha/beta heterodimers.</text>
</comment>
<dbReference type="InterPro" id="IPR017716">
    <property type="entry name" value="S-AdoMet_deCOase_pro-enz"/>
</dbReference>
<dbReference type="SUPFAM" id="SSF56276">
    <property type="entry name" value="S-adenosylmethionine decarboxylase"/>
    <property type="match status" value="1"/>
</dbReference>
<dbReference type="GO" id="GO:0004014">
    <property type="term" value="F:adenosylmethionine decarboxylase activity"/>
    <property type="evidence" value="ECO:0007669"/>
    <property type="project" value="UniProtKB-UniRule"/>
</dbReference>
<comment type="function">
    <text evidence="13 15">Catalyzes the decarboxylation of S-adenosylmethionine to S-adenosylmethioninamine (dcAdoMet), the propylamine donor required for the synthesis of the polyamines spermine and spermidine from the diamine putrescine.</text>
</comment>
<evidence type="ECO:0000256" key="5">
    <source>
        <dbReference type="ARBA" id="ARBA00022813"/>
    </source>
</evidence>
<sequence length="157" mass="17209">MHALGTHLLVDLKDCQNDGLNDIQFVQEAMLSAARDAQATIVDFKFHEFSPFGISGVVVIAESHLAIHTWPEYKYAAVDVFTCGDTLQPEVAAIALAKAFASRNPSIHEVKRGIIGIDNIHRPHKSEDAGKAPTTKDTLPGEETVDHERASDFEVVY</sequence>
<feature type="compositionally biased region" description="Basic and acidic residues" evidence="16">
    <location>
        <begin position="121"/>
        <end position="130"/>
    </location>
</feature>
<dbReference type="OrthoDB" id="9793120at2"/>
<keyword evidence="8 15" id="KW-0865">Zymogen</keyword>
<dbReference type="InterPro" id="IPR003826">
    <property type="entry name" value="AdoMetDC_fam_prok"/>
</dbReference>
<feature type="chain" id="PRO_5023461331" description="S-adenosylmethionine decarboxylase alpha chain" evidence="15">
    <location>
        <begin position="63"/>
        <end position="157"/>
    </location>
</feature>
<dbReference type="PATRIC" id="fig|1162668.3.peg.1795"/>
<keyword evidence="5 15" id="KW-0068">Autocatalytic cleavage</keyword>
<reference evidence="17 18" key="1">
    <citation type="journal article" date="2012" name="J. Bacteriol.">
        <title>Complete Genome Sequence of Leptospirillum ferrooxidans Strain C2-3, Isolated from a Fresh Volcanic Ash Deposit on the Island of Miyake, Japan.</title>
        <authorList>
            <person name="Fujimura R."/>
            <person name="Sato Y."/>
            <person name="Nishizawa T."/>
            <person name="Oshima K."/>
            <person name="Kim S.-W."/>
            <person name="Hattori M."/>
            <person name="Kamijo T."/>
            <person name="Ohta H."/>
        </authorList>
    </citation>
    <scope>NUCLEOTIDE SEQUENCE [LARGE SCALE GENOMIC DNA]</scope>
    <source>
        <strain evidence="17 18">C2-3</strain>
    </source>
</reference>
<evidence type="ECO:0000256" key="3">
    <source>
        <dbReference type="ARBA" id="ARBA00022691"/>
    </source>
</evidence>
<evidence type="ECO:0000256" key="12">
    <source>
        <dbReference type="ARBA" id="ARBA00048112"/>
    </source>
</evidence>
<dbReference type="Gene3D" id="3.30.160.750">
    <property type="match status" value="1"/>
</dbReference>
<dbReference type="FunFam" id="3.30.360.110:FF:000001">
    <property type="entry name" value="S-adenosylmethionine decarboxylase proenzyme"/>
    <property type="match status" value="1"/>
</dbReference>
<feature type="chain" id="PRO_5023461332" description="S-adenosylmethionine decarboxylase beta chain" evidence="15">
    <location>
        <begin position="1"/>
        <end position="62"/>
    </location>
</feature>
<dbReference type="Proteomes" id="UP000007382">
    <property type="component" value="Chromosome"/>
</dbReference>
<dbReference type="Gene3D" id="3.30.360.110">
    <property type="entry name" value="S-adenosylmethionine decarboxylase domain"/>
    <property type="match status" value="1"/>
</dbReference>
<comment type="similarity">
    <text evidence="14 15">Belongs to the prokaryotic AdoMetDC family. Type 1 subfamily.</text>
</comment>
<evidence type="ECO:0000256" key="16">
    <source>
        <dbReference type="SAM" id="MobiDB-lite"/>
    </source>
</evidence>
<evidence type="ECO:0000256" key="14">
    <source>
        <dbReference type="ARBA" id="ARBA00061583"/>
    </source>
</evidence>
<comment type="catalytic activity">
    <reaction evidence="12 15">
        <text>S-adenosyl-L-methionine + H(+) = S-adenosyl 3-(methylsulfanyl)propylamine + CO2</text>
        <dbReference type="Rhea" id="RHEA:15981"/>
        <dbReference type="ChEBI" id="CHEBI:15378"/>
        <dbReference type="ChEBI" id="CHEBI:16526"/>
        <dbReference type="ChEBI" id="CHEBI:57443"/>
        <dbReference type="ChEBI" id="CHEBI:59789"/>
        <dbReference type="EC" id="4.1.1.50"/>
    </reaction>
</comment>
<reference evidence="18" key="2">
    <citation type="submission" date="2012-03" db="EMBL/GenBank/DDBJ databases">
        <title>The complete genome sequence of the pioneer microbe on fresh volcanic deposit, Leptospirillum ferrooxidans strain C2-3.</title>
        <authorList>
            <person name="Fujimura R."/>
            <person name="Sato Y."/>
            <person name="Nishizawa T."/>
            <person name="Nanba K."/>
            <person name="Oshima K."/>
            <person name="Hattori M."/>
            <person name="Kamijo T."/>
            <person name="Ohta H."/>
        </authorList>
    </citation>
    <scope>NUCLEOTIDE SEQUENCE [LARGE SCALE GENOMIC DNA]</scope>
    <source>
        <strain evidence="18">C2-3</strain>
    </source>
</reference>
<keyword evidence="7 15" id="KW-0620">Polyamine biosynthesis</keyword>
<comment type="cofactor">
    <cofactor evidence="15">
        <name>pyruvate</name>
        <dbReference type="ChEBI" id="CHEBI:15361"/>
    </cofactor>
    <text evidence="15">Binds 1 pyruvoyl group covalently per subunit.</text>
</comment>
<evidence type="ECO:0000256" key="9">
    <source>
        <dbReference type="ARBA" id="ARBA00023239"/>
    </source>
</evidence>
<dbReference type="eggNOG" id="COG1586">
    <property type="taxonomic scope" value="Bacteria"/>
</dbReference>
<evidence type="ECO:0000256" key="4">
    <source>
        <dbReference type="ARBA" id="ARBA00022793"/>
    </source>
</evidence>
<evidence type="ECO:0000256" key="13">
    <source>
        <dbReference type="ARBA" id="ARBA00056215"/>
    </source>
</evidence>
<keyword evidence="11 15" id="KW-0670">Pyruvate</keyword>
<gene>
    <name evidence="15" type="primary">speH</name>
    <name evidence="17" type="ordered locus">LFE_1513</name>
</gene>
<dbReference type="EMBL" id="AP012342">
    <property type="protein sequence ID" value="BAM07195.1"/>
    <property type="molecule type" value="Genomic_DNA"/>
</dbReference>
<dbReference type="InterPro" id="IPR042284">
    <property type="entry name" value="AdoMetDC_N"/>
</dbReference>
<keyword evidence="3 15" id="KW-0949">S-adenosyl-L-methionine</keyword>
<evidence type="ECO:0000256" key="15">
    <source>
        <dbReference type="HAMAP-Rule" id="MF_00464"/>
    </source>
</evidence>
<dbReference type="PANTHER" id="PTHR33866:SF2">
    <property type="entry name" value="S-ADENOSYLMETHIONINE DECARBOXYLASE PROENZYME"/>
    <property type="match status" value="1"/>
</dbReference>
<evidence type="ECO:0000256" key="8">
    <source>
        <dbReference type="ARBA" id="ARBA00023145"/>
    </source>
</evidence>
<feature type="active site" description="Proton donor; for catalytic activity" evidence="15">
    <location>
        <position position="83"/>
    </location>
</feature>
<dbReference type="NCBIfam" id="TIGR03330">
    <property type="entry name" value="SAM_DCase_Bsu"/>
    <property type="match status" value="1"/>
</dbReference>
<feature type="site" description="Cleavage (non-hydrolytic); by autolysis" evidence="15">
    <location>
        <begin position="62"/>
        <end position="63"/>
    </location>
</feature>
<dbReference type="GO" id="GO:0008295">
    <property type="term" value="P:spermidine biosynthetic process"/>
    <property type="evidence" value="ECO:0007669"/>
    <property type="project" value="UniProtKB-UniRule"/>
</dbReference>
<evidence type="ECO:0000256" key="10">
    <source>
        <dbReference type="ARBA" id="ARBA00023270"/>
    </source>
</evidence>
<dbReference type="STRING" id="1162668.LFE_1513"/>
<protein>
    <recommendedName>
        <fullName evidence="15">S-adenosylmethionine decarboxylase proenzyme</fullName>
        <shortName evidence="15">AdoMetDC</shortName>
        <shortName evidence="15">SAMDC</shortName>
        <ecNumber evidence="15">4.1.1.50</ecNumber>
    </recommendedName>
    <component>
        <recommendedName>
            <fullName evidence="15">S-adenosylmethionine decarboxylase beta chain</fullName>
        </recommendedName>
    </component>
    <component>
        <recommendedName>
            <fullName evidence="15">S-adenosylmethionine decarboxylase alpha chain</fullName>
        </recommendedName>
    </component>
</protein>
<organism evidence="17 18">
    <name type="scientific">Leptospirillum ferrooxidans (strain C2-3)</name>
    <dbReference type="NCBI Taxonomy" id="1162668"/>
    <lineage>
        <taxon>Bacteria</taxon>
        <taxon>Pseudomonadati</taxon>
        <taxon>Nitrospirota</taxon>
        <taxon>Nitrospiria</taxon>
        <taxon>Nitrospirales</taxon>
        <taxon>Nitrospiraceae</taxon>
        <taxon>Leptospirillum</taxon>
    </lineage>
</organism>
<dbReference type="Pfam" id="PF02675">
    <property type="entry name" value="AdoMet_dc"/>
    <property type="match status" value="1"/>
</dbReference>
<dbReference type="EC" id="4.1.1.50" evidence="15"/>
<comment type="PTM">
    <text evidence="15">Is synthesized initially as an inactive proenzyme. Formation of the active enzyme involves a self-maturation process in which the active site pyruvoyl group is generated from an internal serine residue via an autocatalytic post-translational modification. Two non-identical subunits are generated from the proenzyme in this reaction, and the pyruvate is formed at the N-terminus of the alpha chain, which is derived from the carboxyl end of the proenzyme. The post-translation cleavage follows an unusual pathway, termed non-hydrolytic serinolysis, in which the side chain hydroxyl group of the serine supplies its oxygen atom to form the C-terminus of the beta chain, while the remainder of the serine residue undergoes an oxidative deamination to produce ammonia and the pyruvoyl group blocking the N-terminus of the alpha chain.</text>
</comment>
<proteinExistence type="inferred from homology"/>
<feature type="modified residue" description="Pyruvic acid (Ser); by autocatalysis" evidence="15">
    <location>
        <position position="63"/>
    </location>
</feature>
<keyword evidence="6 15" id="KW-0745">Spermidine biosynthesis</keyword>